<dbReference type="AlphaFoldDB" id="A0A4U3LZI6"/>
<organism evidence="3 4">
    <name type="scientific">Herbidospora galbida</name>
    <dbReference type="NCBI Taxonomy" id="2575442"/>
    <lineage>
        <taxon>Bacteria</taxon>
        <taxon>Bacillati</taxon>
        <taxon>Actinomycetota</taxon>
        <taxon>Actinomycetes</taxon>
        <taxon>Streptosporangiales</taxon>
        <taxon>Streptosporangiaceae</taxon>
        <taxon>Herbidospora</taxon>
    </lineage>
</organism>
<protein>
    <recommendedName>
        <fullName evidence="2">UPF0102 protein FDA94_35105</fullName>
    </recommendedName>
</protein>
<dbReference type="NCBIfam" id="TIGR00252">
    <property type="entry name" value="YraN family protein"/>
    <property type="match status" value="1"/>
</dbReference>
<reference evidence="3 4" key="1">
    <citation type="submission" date="2019-04" db="EMBL/GenBank/DDBJ databases">
        <title>Herbidospora sp. NEAU-GS14.nov., a novel actinomycete isolated from soil.</title>
        <authorList>
            <person name="Han L."/>
        </authorList>
    </citation>
    <scope>NUCLEOTIDE SEQUENCE [LARGE SCALE GENOMIC DNA]</scope>
    <source>
        <strain evidence="3 4">NEAU-GS14</strain>
    </source>
</reference>
<dbReference type="OrthoDB" id="9794876at2"/>
<dbReference type="SUPFAM" id="SSF52980">
    <property type="entry name" value="Restriction endonuclease-like"/>
    <property type="match status" value="1"/>
</dbReference>
<dbReference type="PANTHER" id="PTHR34039:SF1">
    <property type="entry name" value="UPF0102 PROTEIN YRAN"/>
    <property type="match status" value="1"/>
</dbReference>
<dbReference type="EMBL" id="SZQA01000053">
    <property type="protein sequence ID" value="TKK80864.1"/>
    <property type="molecule type" value="Genomic_DNA"/>
</dbReference>
<dbReference type="PANTHER" id="PTHR34039">
    <property type="entry name" value="UPF0102 PROTEIN YRAN"/>
    <property type="match status" value="1"/>
</dbReference>
<sequence>MGAAKDELGRAGEEMAAGYLVGEGMEILARNWRCREGEIDIVARDGAVLVVVEVRTRSSGAYGSAFASVTEAKLARLRRLGARWLAGQFQWFASVRIDVVALDGFAGTFSIRHEKGVF</sequence>
<dbReference type="Pfam" id="PF02021">
    <property type="entry name" value="UPF0102"/>
    <property type="match status" value="1"/>
</dbReference>
<keyword evidence="4" id="KW-1185">Reference proteome</keyword>
<evidence type="ECO:0000256" key="1">
    <source>
        <dbReference type="ARBA" id="ARBA00006738"/>
    </source>
</evidence>
<dbReference type="InterPro" id="IPR011856">
    <property type="entry name" value="tRNA_endonuc-like_dom_sf"/>
</dbReference>
<name>A0A4U3LZI6_9ACTN</name>
<dbReference type="NCBIfam" id="NF009150">
    <property type="entry name" value="PRK12497.1-3"/>
    <property type="match status" value="1"/>
</dbReference>
<dbReference type="GO" id="GO:0003676">
    <property type="term" value="F:nucleic acid binding"/>
    <property type="evidence" value="ECO:0007669"/>
    <property type="project" value="InterPro"/>
</dbReference>
<evidence type="ECO:0000313" key="3">
    <source>
        <dbReference type="EMBL" id="TKK80864.1"/>
    </source>
</evidence>
<accession>A0A4U3LZI6</accession>
<dbReference type="HAMAP" id="MF_00048">
    <property type="entry name" value="UPF0102"/>
    <property type="match status" value="1"/>
</dbReference>
<dbReference type="CDD" id="cd20736">
    <property type="entry name" value="PoNe_Nuclease"/>
    <property type="match status" value="1"/>
</dbReference>
<dbReference type="InterPro" id="IPR011335">
    <property type="entry name" value="Restrct_endonuc-II-like"/>
</dbReference>
<gene>
    <name evidence="3" type="ORF">FDA94_35105</name>
</gene>
<dbReference type="InterPro" id="IPR003509">
    <property type="entry name" value="UPF0102_YraN-like"/>
</dbReference>
<comment type="similarity">
    <text evidence="1 2">Belongs to the UPF0102 family.</text>
</comment>
<evidence type="ECO:0000256" key="2">
    <source>
        <dbReference type="HAMAP-Rule" id="MF_00048"/>
    </source>
</evidence>
<comment type="caution">
    <text evidence="3">The sequence shown here is derived from an EMBL/GenBank/DDBJ whole genome shotgun (WGS) entry which is preliminary data.</text>
</comment>
<dbReference type="RefSeq" id="WP_137251350.1">
    <property type="nucleotide sequence ID" value="NZ_SZQA01000053.1"/>
</dbReference>
<dbReference type="NCBIfam" id="NF009154">
    <property type="entry name" value="PRK12497.3-3"/>
    <property type="match status" value="1"/>
</dbReference>
<evidence type="ECO:0000313" key="4">
    <source>
        <dbReference type="Proteomes" id="UP000308705"/>
    </source>
</evidence>
<dbReference type="Proteomes" id="UP000308705">
    <property type="component" value="Unassembled WGS sequence"/>
</dbReference>
<proteinExistence type="inferred from homology"/>
<dbReference type="Gene3D" id="3.40.1350.10">
    <property type="match status" value="1"/>
</dbReference>